<dbReference type="PROSITE" id="PS50042">
    <property type="entry name" value="CNMP_BINDING_3"/>
    <property type="match status" value="2"/>
</dbReference>
<feature type="compositionally biased region" description="Low complexity" evidence="9">
    <location>
        <begin position="67"/>
        <end position="77"/>
    </location>
</feature>
<evidence type="ECO:0000256" key="7">
    <source>
        <dbReference type="ARBA" id="ARBA00023286"/>
    </source>
</evidence>
<dbReference type="GO" id="GO:0016020">
    <property type="term" value="C:membrane"/>
    <property type="evidence" value="ECO:0007669"/>
    <property type="project" value="UniProtKB-SubCell"/>
</dbReference>
<evidence type="ECO:0000313" key="12">
    <source>
        <dbReference type="EMBL" id="SCU90575.1"/>
    </source>
</evidence>
<feature type="region of interest" description="Disordered" evidence="9">
    <location>
        <begin position="1"/>
        <end position="37"/>
    </location>
</feature>
<dbReference type="InterPro" id="IPR006553">
    <property type="entry name" value="Leu-rich_rpt_Cys-con_subtyp"/>
</dbReference>
<dbReference type="Proteomes" id="UP000191144">
    <property type="component" value="Chromosome E"/>
</dbReference>
<evidence type="ECO:0000259" key="10">
    <source>
        <dbReference type="PROSITE" id="PS50042"/>
    </source>
</evidence>
<evidence type="ECO:0000256" key="3">
    <source>
        <dbReference type="ARBA" id="ARBA00022692"/>
    </source>
</evidence>
<evidence type="ECO:0000256" key="9">
    <source>
        <dbReference type="SAM" id="MobiDB-lite"/>
    </source>
</evidence>
<dbReference type="GO" id="GO:0044877">
    <property type="term" value="F:protein-containing complex binding"/>
    <property type="evidence" value="ECO:0007669"/>
    <property type="project" value="TreeGrafter"/>
</dbReference>
<feature type="compositionally biased region" description="Basic and acidic residues" evidence="9">
    <location>
        <begin position="436"/>
        <end position="445"/>
    </location>
</feature>
<feature type="compositionally biased region" description="Basic residues" evidence="9">
    <location>
        <begin position="1"/>
        <end position="16"/>
    </location>
</feature>
<dbReference type="PANTHER" id="PTHR45638:SF24">
    <property type="entry name" value="CYCLIC NUCLEOTIDE-BINDING DOMAIN PROTEIN (AFU_ORTHOLOGUE AFUA_2G03170)"/>
    <property type="match status" value="1"/>
</dbReference>
<dbReference type="SMART" id="SM00367">
    <property type="entry name" value="LRR_CC"/>
    <property type="match status" value="7"/>
</dbReference>
<comment type="subcellular location">
    <subcellularLocation>
        <location evidence="1">Membrane</location>
        <topology evidence="1">Multi-pass membrane protein</topology>
    </subcellularLocation>
</comment>
<dbReference type="FunFam" id="2.60.120.10:FF:000057">
    <property type="entry name" value="Cyclic nucleotide-binding domain protein"/>
    <property type="match status" value="1"/>
</dbReference>
<feature type="domain" description="F-box" evidence="11">
    <location>
        <begin position="614"/>
        <end position="661"/>
    </location>
</feature>
<organism evidence="12 13">
    <name type="scientific">Lachancea meyersii CBS 8951</name>
    <dbReference type="NCBI Taxonomy" id="1266667"/>
    <lineage>
        <taxon>Eukaryota</taxon>
        <taxon>Fungi</taxon>
        <taxon>Dikarya</taxon>
        <taxon>Ascomycota</taxon>
        <taxon>Saccharomycotina</taxon>
        <taxon>Saccharomycetes</taxon>
        <taxon>Saccharomycetales</taxon>
        <taxon>Saccharomycetaceae</taxon>
        <taxon>Lachancea</taxon>
    </lineage>
</organism>
<evidence type="ECO:0000313" key="13">
    <source>
        <dbReference type="Proteomes" id="UP000191144"/>
    </source>
</evidence>
<keyword evidence="7" id="KW-1071">Ligand-gated ion channel</keyword>
<dbReference type="InterPro" id="IPR032675">
    <property type="entry name" value="LRR_dom_sf"/>
</dbReference>
<dbReference type="GO" id="GO:0005221">
    <property type="term" value="F:intracellularly cyclic nucleotide-activated monoatomic cation channel activity"/>
    <property type="evidence" value="ECO:0007669"/>
    <property type="project" value="InterPro"/>
</dbReference>
<evidence type="ECO:0000256" key="4">
    <source>
        <dbReference type="ARBA" id="ARBA00022989"/>
    </source>
</evidence>
<keyword evidence="3" id="KW-0812">Transmembrane</keyword>
<gene>
    <name evidence="12" type="ORF">LAME_0E09142G</name>
</gene>
<name>A0A1G4JJH6_9SACH</name>
<evidence type="ECO:0000256" key="5">
    <source>
        <dbReference type="ARBA" id="ARBA00023065"/>
    </source>
</evidence>
<dbReference type="InterPro" id="IPR018488">
    <property type="entry name" value="cNMP-bd_CS"/>
</dbReference>
<feature type="region of interest" description="Disordered" evidence="9">
    <location>
        <begin position="436"/>
        <end position="475"/>
    </location>
</feature>
<dbReference type="Gene3D" id="1.20.1280.50">
    <property type="match status" value="1"/>
</dbReference>
<dbReference type="InterPro" id="IPR018490">
    <property type="entry name" value="cNMP-bd_dom_sf"/>
</dbReference>
<dbReference type="PANTHER" id="PTHR45638">
    <property type="entry name" value="CYCLIC NUCLEOTIDE-GATED CATION CHANNEL SUBUNIT A"/>
    <property type="match status" value="1"/>
</dbReference>
<evidence type="ECO:0000256" key="1">
    <source>
        <dbReference type="ARBA" id="ARBA00004141"/>
    </source>
</evidence>
<dbReference type="Pfam" id="PF25372">
    <property type="entry name" value="DUF7885"/>
    <property type="match status" value="1"/>
</dbReference>
<dbReference type="PROSITE" id="PS00889">
    <property type="entry name" value="CNMP_BINDING_2"/>
    <property type="match status" value="1"/>
</dbReference>
<sequence length="1022" mass="113507">MRAFKARRRSSRRKSNLSRQISPENLGEANSIEDTDSVGNKALANKIGRTSIGASISPRDKTNKNATDCSTDCSDSSGFEYSSEPDNLVNSMPKRVLERLMDFTLFRNAPHTFFIEIARKLTLMTYHTQDHIVKAGESAKAMYWILRGCVNVTSPDGETVHAQLLEGSYFGEIGILFNRSRTATIVAKTKVLVGVLTADNFNQILPNFPQVERQIRDEAQERLAMQDKKKRSGVTSLLTANIAWNSGNVQHTASSSKDIKRPVTPESTLQFSSHLISTEVVDDSISIRQFLKSLPLFTTLPAEIAHRIALCVEIEQAKPYEYIFHSGDRGTNIYFIVSGEVEVLTREAQTTSSNGCVKRSEKLLARLGPGQYFGEMGFLGSISDDSAKSIRSADVRSVSSSTLLVLTGETLKHFCESYPIVKREIIKTADDRANRNLTSKRKENSAARTYSGSKLVPDPHNPKKKRPKRDFTSKNYVVADASPSIATGDSNSSTFATPSSFPLNPKFKFGTQEEVQSSSMSHQIDPSPTKLTLEDSAAQIAHPKTSKIVPSRSVSPATGPTQLLELNSPPMNAAVSSGDSFKIQHPAPLNYMSHRKRTRLLNLGGGPKRRKNSVLSVGPLPDRLLLRCFHFLQLPDLMKLRLVCRRWRQLLYVAPGLFDTLDLTPWNNSINDDALIEITNFVGSRPKLIDLSSCFHVTDEGFSYMINEIAIEGQIRVIKMRSCWEISAMAIMDIGAPHIGKCVEEIDLTNCRKVKDDVIQRLLGTNDSRRTLAAVFPTSTNDQNNWIYPLDEPVAGMEMFDGGNKTSLNVGCPNLKILTLRHCKSLTDSTLRHIALYARHNLKQLDLTRCTGITDVGFLYWGYESFANLEKLVLSECIFLTDDSIRSIANCTGRLRELYLSFCCSLTDASLETLCLGCPNLEVLDLSFCGRAVSDVSLLGISMHLRKLQRIILKGCQRVTRSGLDSLLGGFTSLTYIDISQCKNAHMYQGGIEATKFEPVGKSKSVFLKTEENKERCVEVVI</sequence>
<keyword evidence="4" id="KW-1133">Transmembrane helix</keyword>
<evidence type="ECO:0000259" key="11">
    <source>
        <dbReference type="PROSITE" id="PS50181"/>
    </source>
</evidence>
<dbReference type="OrthoDB" id="421226at2759"/>
<dbReference type="PROSITE" id="PS50181">
    <property type="entry name" value="FBOX"/>
    <property type="match status" value="1"/>
</dbReference>
<dbReference type="InterPro" id="IPR001810">
    <property type="entry name" value="F-box_dom"/>
</dbReference>
<dbReference type="InterPro" id="IPR050866">
    <property type="entry name" value="CNG_cation_channel"/>
</dbReference>
<dbReference type="InterPro" id="IPR014710">
    <property type="entry name" value="RmlC-like_jellyroll"/>
</dbReference>
<dbReference type="SMART" id="SM00100">
    <property type="entry name" value="cNMP"/>
    <property type="match status" value="2"/>
</dbReference>
<keyword evidence="6" id="KW-0472">Membrane</keyword>
<dbReference type="AlphaFoldDB" id="A0A1G4JJH6"/>
<dbReference type="InterPro" id="IPR036047">
    <property type="entry name" value="F-box-like_dom_sf"/>
</dbReference>
<dbReference type="SMART" id="SM00256">
    <property type="entry name" value="FBOX"/>
    <property type="match status" value="1"/>
</dbReference>
<dbReference type="SUPFAM" id="SSF51206">
    <property type="entry name" value="cAMP-binding domain-like"/>
    <property type="match status" value="2"/>
</dbReference>
<evidence type="ECO:0000256" key="6">
    <source>
        <dbReference type="ARBA" id="ARBA00023136"/>
    </source>
</evidence>
<dbReference type="SUPFAM" id="SSF81383">
    <property type="entry name" value="F-box domain"/>
    <property type="match status" value="1"/>
</dbReference>
<dbReference type="EMBL" id="LT598481">
    <property type="protein sequence ID" value="SCU90575.1"/>
    <property type="molecule type" value="Genomic_DNA"/>
</dbReference>
<keyword evidence="13" id="KW-1185">Reference proteome</keyword>
<dbReference type="SUPFAM" id="SSF52047">
    <property type="entry name" value="RNI-like"/>
    <property type="match status" value="1"/>
</dbReference>
<feature type="domain" description="Cyclic nucleotide-binding" evidence="10">
    <location>
        <begin position="105"/>
        <end position="222"/>
    </location>
</feature>
<dbReference type="CDD" id="cd00038">
    <property type="entry name" value="CAP_ED"/>
    <property type="match status" value="2"/>
</dbReference>
<evidence type="ECO:0000256" key="2">
    <source>
        <dbReference type="ARBA" id="ARBA00022448"/>
    </source>
</evidence>
<dbReference type="InterPro" id="IPR057207">
    <property type="entry name" value="FBXL15_LRR"/>
</dbReference>
<dbReference type="Pfam" id="PF00027">
    <property type="entry name" value="cNMP_binding"/>
    <property type="match status" value="2"/>
</dbReference>
<protein>
    <submittedName>
        <fullName evidence="12">LAME_0E09142g1_1</fullName>
    </submittedName>
</protein>
<dbReference type="Gene3D" id="2.60.120.10">
    <property type="entry name" value="Jelly Rolls"/>
    <property type="match status" value="2"/>
</dbReference>
<feature type="domain" description="Cyclic nucleotide-binding" evidence="10">
    <location>
        <begin position="296"/>
        <end position="432"/>
    </location>
</feature>
<dbReference type="Pfam" id="PF12937">
    <property type="entry name" value="F-box-like"/>
    <property type="match status" value="1"/>
</dbReference>
<keyword evidence="2" id="KW-0813">Transport</keyword>
<keyword evidence="8" id="KW-0407">Ion channel</keyword>
<reference evidence="13" key="1">
    <citation type="submission" date="2016-03" db="EMBL/GenBank/DDBJ databases">
        <authorList>
            <person name="Devillers Hugo."/>
        </authorList>
    </citation>
    <scope>NUCLEOTIDE SEQUENCE [LARGE SCALE GENOMIC DNA]</scope>
</reference>
<dbReference type="Gene3D" id="3.80.10.10">
    <property type="entry name" value="Ribonuclease Inhibitor"/>
    <property type="match status" value="2"/>
</dbReference>
<dbReference type="InterPro" id="IPR000595">
    <property type="entry name" value="cNMP-bd_dom"/>
</dbReference>
<evidence type="ECO:0000256" key="8">
    <source>
        <dbReference type="ARBA" id="ARBA00023303"/>
    </source>
</evidence>
<keyword evidence="5" id="KW-0406">Ion transport</keyword>
<proteinExistence type="predicted"/>
<accession>A0A1G4JJH6</accession>
<feature type="region of interest" description="Disordered" evidence="9">
    <location>
        <begin position="53"/>
        <end position="85"/>
    </location>
</feature>